<keyword evidence="6" id="KW-1133">Transmembrane helix</keyword>
<dbReference type="Pfam" id="PF00682">
    <property type="entry name" value="HMGL-like"/>
    <property type="match status" value="1"/>
</dbReference>
<reference evidence="10" key="1">
    <citation type="submission" date="2009-09" db="EMBL/GenBank/DDBJ databases">
        <title>The complete chromosome of Desulfohalobium retbaense DSM 5692.</title>
        <authorList>
            <consortium name="US DOE Joint Genome Institute (JGI-PGF)"/>
            <person name="Lucas S."/>
            <person name="Copeland A."/>
            <person name="Lapidus A."/>
            <person name="Glavina del Rio T."/>
            <person name="Dalin E."/>
            <person name="Tice H."/>
            <person name="Bruce D."/>
            <person name="Goodwin L."/>
            <person name="Pitluck S."/>
            <person name="Kyrpides N."/>
            <person name="Mavromatis K."/>
            <person name="Ivanova N."/>
            <person name="Mikhailova N."/>
            <person name="Munk A.C."/>
            <person name="Brettin T."/>
            <person name="Detter J.C."/>
            <person name="Han C."/>
            <person name="Tapia R."/>
            <person name="Larimer F."/>
            <person name="Land M."/>
            <person name="Hauser L."/>
            <person name="Markowitz V."/>
            <person name="Cheng J.-F."/>
            <person name="Hugenholtz P."/>
            <person name="Woyke T."/>
            <person name="Wu D."/>
            <person name="Spring S."/>
            <person name="Klenk H.-P."/>
            <person name="Eisen J.A."/>
        </authorList>
    </citation>
    <scope>NUCLEOTIDE SEQUENCE [LARGE SCALE GENOMIC DNA]</scope>
    <source>
        <strain evidence="10">DSM 5692</strain>
    </source>
</reference>
<keyword evidence="4" id="KW-0808">Transferase</keyword>
<dbReference type="Gene3D" id="3.30.450.20">
    <property type="entry name" value="PAS domain"/>
    <property type="match status" value="1"/>
</dbReference>
<accession>C8X4A2</accession>
<gene>
    <name evidence="9" type="ordered locus">Dret_2092</name>
</gene>
<evidence type="ECO:0000313" key="9">
    <source>
        <dbReference type="EMBL" id="ACV69376.1"/>
    </source>
</evidence>
<dbReference type="RefSeq" id="WP_015752517.1">
    <property type="nucleotide sequence ID" value="NC_013223.1"/>
</dbReference>
<keyword evidence="3" id="KW-1003">Cell membrane</keyword>
<evidence type="ECO:0000313" key="10">
    <source>
        <dbReference type="Proteomes" id="UP000001052"/>
    </source>
</evidence>
<dbReference type="PANTHER" id="PTHR42880:SF1">
    <property type="entry name" value="ISOPROPYLMALATE_HOMOCITRATE_CITRAMALATE SYNTHASE FAMILY PROTEIN"/>
    <property type="match status" value="1"/>
</dbReference>
<dbReference type="Proteomes" id="UP000001052">
    <property type="component" value="Chromosome"/>
</dbReference>
<dbReference type="InterPro" id="IPR033479">
    <property type="entry name" value="dCache_1"/>
</dbReference>
<keyword evidence="5" id="KW-0812">Transmembrane</keyword>
<name>C8X4A2_DESRD</name>
<dbReference type="SUPFAM" id="SSF51569">
    <property type="entry name" value="Aldolase"/>
    <property type="match status" value="1"/>
</dbReference>
<evidence type="ECO:0000256" key="7">
    <source>
        <dbReference type="ARBA" id="ARBA00023136"/>
    </source>
</evidence>
<evidence type="ECO:0000256" key="2">
    <source>
        <dbReference type="ARBA" id="ARBA00006154"/>
    </source>
</evidence>
<dbReference type="OrthoDB" id="9804858at2"/>
<dbReference type="InterPro" id="IPR029151">
    <property type="entry name" value="Sensor-like_sf"/>
</dbReference>
<evidence type="ECO:0000256" key="6">
    <source>
        <dbReference type="ARBA" id="ARBA00022989"/>
    </source>
</evidence>
<evidence type="ECO:0000256" key="4">
    <source>
        <dbReference type="ARBA" id="ARBA00022679"/>
    </source>
</evidence>
<evidence type="ECO:0000256" key="3">
    <source>
        <dbReference type="ARBA" id="ARBA00022475"/>
    </source>
</evidence>
<keyword evidence="10" id="KW-1185">Reference proteome</keyword>
<comment type="similarity">
    <text evidence="2">Belongs to the alpha-IPM synthase/homocitrate synthase family.</text>
</comment>
<dbReference type="PROSITE" id="PS50991">
    <property type="entry name" value="PYR_CT"/>
    <property type="match status" value="1"/>
</dbReference>
<protein>
    <submittedName>
        <fullName evidence="9">Pyruvate carboxyltransferase</fullName>
    </submittedName>
</protein>
<dbReference type="STRING" id="485915.Dret_2092"/>
<dbReference type="Pfam" id="PF02743">
    <property type="entry name" value="dCache_1"/>
    <property type="match status" value="1"/>
</dbReference>
<sequence length="620" mass="70829">MTSKFLHLKRPTPALEMKNRSEPELFRDLYPYKRVSRTSFDDTFVMHRPAEPMFITDTTFRDGQQARPPYSVAQISRIYDMLHKLGGYSGLIRQCEFFLYSQKDRRAVETCLAKSYTFPEITAWIRANTDDLKLVRSMGIKETGMLTSVSDYHIYLKLGKDRAQAMQDYLEVIEKALEMGITPRCHFEDITRADIYGFCLPFARKLMDLSKQSGLPVKIRLCDTMGYGVPYPGAALPRSVAKIVRAFTDEAEVPGQWLEWHGHNDFHKGLINAVTAWLYGCSGANGTLLGFGERTGNAPVEALVLEYISLTGDDDVAYTPSIAEIADYFEKELDYAIPPNYPFVGRDFNATSAGIHVDGLAKNEEIYNIFDTRHILGRSVPIIITDKTGRAGVAYWINHNLELPKEKQVSKSHPAVGKIHKKIMEAYEQGRTTSFSHEEMHGLVKRYLPELESSEFDHLKEMAQNLATKIFYRLAMDSNIRSLGSRSVAARMNSFLEHYPFFQYIYLTDTQGNLITWQVSHPEDKTLYRNKLVDQNFSDREWFQQPMNTGEMHITDFYRSMFSGKLCLTISAPVLDKNDDITAILGGDIRFEELIKLHEAIDNEERLKAEPNGENDPAQK</sequence>
<dbReference type="SUPFAM" id="SSF103190">
    <property type="entry name" value="Sensory domain-like"/>
    <property type="match status" value="1"/>
</dbReference>
<evidence type="ECO:0000256" key="1">
    <source>
        <dbReference type="ARBA" id="ARBA00004651"/>
    </source>
</evidence>
<dbReference type="CDD" id="cd07947">
    <property type="entry name" value="DRE_TIM_Re_CS"/>
    <property type="match status" value="1"/>
</dbReference>
<dbReference type="HOGENOM" id="CLU_022158_5_0_7"/>
<keyword evidence="9" id="KW-0670">Pyruvate</keyword>
<dbReference type="InterPro" id="IPR013785">
    <property type="entry name" value="Aldolase_TIM"/>
</dbReference>
<dbReference type="CDD" id="cd18773">
    <property type="entry name" value="PDC1_HK_sensor"/>
    <property type="match status" value="1"/>
</dbReference>
<dbReference type="PANTHER" id="PTHR42880">
    <property type="entry name" value="HOMOCITRATE SYNTHASE"/>
    <property type="match status" value="1"/>
</dbReference>
<evidence type="ECO:0000256" key="5">
    <source>
        <dbReference type="ARBA" id="ARBA00022692"/>
    </source>
</evidence>
<dbReference type="EMBL" id="CP001734">
    <property type="protein sequence ID" value="ACV69376.1"/>
    <property type="molecule type" value="Genomic_DNA"/>
</dbReference>
<feature type="domain" description="Pyruvate carboxyltransferase" evidence="8">
    <location>
        <begin position="53"/>
        <end position="326"/>
    </location>
</feature>
<dbReference type="InterPro" id="IPR000891">
    <property type="entry name" value="PYR_CT"/>
</dbReference>
<dbReference type="GO" id="GO:0005886">
    <property type="term" value="C:plasma membrane"/>
    <property type="evidence" value="ECO:0007669"/>
    <property type="project" value="UniProtKB-SubCell"/>
</dbReference>
<evidence type="ECO:0000259" key="8">
    <source>
        <dbReference type="PROSITE" id="PS50991"/>
    </source>
</evidence>
<comment type="subcellular location">
    <subcellularLocation>
        <location evidence="1">Cell membrane</location>
        <topology evidence="1">Multi-pass membrane protein</topology>
    </subcellularLocation>
</comment>
<dbReference type="Gene3D" id="3.20.20.70">
    <property type="entry name" value="Aldolase class I"/>
    <property type="match status" value="1"/>
</dbReference>
<dbReference type="GO" id="GO:0016740">
    <property type="term" value="F:transferase activity"/>
    <property type="evidence" value="ECO:0007669"/>
    <property type="project" value="UniProtKB-KW"/>
</dbReference>
<dbReference type="AlphaFoldDB" id="C8X4A2"/>
<dbReference type="eggNOG" id="COG0119">
    <property type="taxonomic scope" value="Bacteria"/>
</dbReference>
<keyword evidence="7" id="KW-0472">Membrane</keyword>
<proteinExistence type="inferred from homology"/>
<dbReference type="KEGG" id="drt:Dret_2092"/>
<reference evidence="9 10" key="2">
    <citation type="journal article" date="2010" name="Stand. Genomic Sci.">
        <title>Complete genome sequence of Desulfohalobium retbaense type strain (HR(100)).</title>
        <authorList>
            <person name="Spring S."/>
            <person name="Nolan M."/>
            <person name="Lapidus A."/>
            <person name="Glavina Del Rio T."/>
            <person name="Copeland A."/>
            <person name="Tice H."/>
            <person name="Cheng J.F."/>
            <person name="Lucas S."/>
            <person name="Land M."/>
            <person name="Chen F."/>
            <person name="Bruce D."/>
            <person name="Goodwin L."/>
            <person name="Pitluck S."/>
            <person name="Ivanova N."/>
            <person name="Mavromatis K."/>
            <person name="Mikhailova N."/>
            <person name="Pati A."/>
            <person name="Chen A."/>
            <person name="Palaniappan K."/>
            <person name="Hauser L."/>
            <person name="Chang Y.J."/>
            <person name="Jeffries C.D."/>
            <person name="Munk C."/>
            <person name="Kiss H."/>
            <person name="Chain P."/>
            <person name="Han C."/>
            <person name="Brettin T."/>
            <person name="Detter J.C."/>
            <person name="Schuler E."/>
            <person name="Goker M."/>
            <person name="Rohde M."/>
            <person name="Bristow J."/>
            <person name="Eisen J.A."/>
            <person name="Markowitz V."/>
            <person name="Hugenholtz P."/>
            <person name="Kyrpides N.C."/>
            <person name="Klenk H.P."/>
        </authorList>
    </citation>
    <scope>NUCLEOTIDE SEQUENCE [LARGE SCALE GENOMIC DNA]</scope>
    <source>
        <strain evidence="9 10">DSM 5692</strain>
    </source>
</reference>
<organism evidence="9 10">
    <name type="scientific">Desulfohalobium retbaense (strain ATCC 49708 / DSM 5692 / JCM 16813 / HR100)</name>
    <dbReference type="NCBI Taxonomy" id="485915"/>
    <lineage>
        <taxon>Bacteria</taxon>
        <taxon>Pseudomonadati</taxon>
        <taxon>Thermodesulfobacteriota</taxon>
        <taxon>Desulfovibrionia</taxon>
        <taxon>Desulfovibrionales</taxon>
        <taxon>Desulfohalobiaceae</taxon>
        <taxon>Desulfohalobium</taxon>
    </lineage>
</organism>